<proteinExistence type="predicted"/>
<dbReference type="GeneID" id="100899132"/>
<keyword evidence="4" id="KW-0812">Transmembrane</keyword>
<keyword evidence="1 3" id="KW-0479">Metal-binding</keyword>
<feature type="transmembrane region" description="Helical" evidence="4">
    <location>
        <begin position="6"/>
        <end position="27"/>
    </location>
</feature>
<dbReference type="GO" id="GO:0030308">
    <property type="term" value="P:negative regulation of cell growth"/>
    <property type="evidence" value="ECO:0007669"/>
    <property type="project" value="TreeGrafter"/>
</dbReference>
<accession>A0AAJ7P9S8</accession>
<keyword evidence="2" id="KW-0862">Zinc</keyword>
<name>A0AAJ7P9S8_9ACAR</name>
<dbReference type="InterPro" id="IPR001841">
    <property type="entry name" value="Znf_RING"/>
</dbReference>
<dbReference type="GO" id="GO:0008270">
    <property type="term" value="F:zinc ion binding"/>
    <property type="evidence" value="ECO:0007669"/>
    <property type="project" value="UniProtKB-KW"/>
</dbReference>
<dbReference type="SMART" id="SM00184">
    <property type="entry name" value="RING"/>
    <property type="match status" value="1"/>
</dbReference>
<evidence type="ECO:0000313" key="6">
    <source>
        <dbReference type="Proteomes" id="UP000694867"/>
    </source>
</evidence>
<evidence type="ECO:0000313" key="7">
    <source>
        <dbReference type="RefSeq" id="XP_018495234.1"/>
    </source>
</evidence>
<evidence type="ECO:0000259" key="5">
    <source>
        <dbReference type="PROSITE" id="PS50089"/>
    </source>
</evidence>
<keyword evidence="4" id="KW-0472">Membrane</keyword>
<dbReference type="InterPro" id="IPR013083">
    <property type="entry name" value="Znf_RING/FYVE/PHD"/>
</dbReference>
<reference evidence="7" key="1">
    <citation type="submission" date="2025-08" db="UniProtKB">
        <authorList>
            <consortium name="RefSeq"/>
        </authorList>
    </citation>
    <scope>IDENTIFICATION</scope>
</reference>
<dbReference type="PROSITE" id="PS50089">
    <property type="entry name" value="ZF_RING_2"/>
    <property type="match status" value="1"/>
</dbReference>
<evidence type="ECO:0000256" key="1">
    <source>
        <dbReference type="ARBA" id="ARBA00022771"/>
    </source>
</evidence>
<evidence type="ECO:0000256" key="4">
    <source>
        <dbReference type="SAM" id="Phobius"/>
    </source>
</evidence>
<dbReference type="Pfam" id="PF13920">
    <property type="entry name" value="zf-C3HC4_3"/>
    <property type="match status" value="1"/>
</dbReference>
<dbReference type="PANTHER" id="PTHR15379">
    <property type="entry name" value="CELL GROWTH REGULATOR WITH RING FINGER DOMAIN PROTEIN 1"/>
    <property type="match status" value="1"/>
</dbReference>
<evidence type="ECO:0000256" key="3">
    <source>
        <dbReference type="PROSITE-ProRule" id="PRU00175"/>
    </source>
</evidence>
<dbReference type="SUPFAM" id="SSF57850">
    <property type="entry name" value="RING/U-box"/>
    <property type="match status" value="1"/>
</dbReference>
<keyword evidence="1 3" id="KW-0863">Zinc-finger</keyword>
<protein>
    <submittedName>
        <fullName evidence="7">Uncharacterized protein LOC100899132 isoform X1</fullName>
    </submittedName>
</protein>
<dbReference type="InterPro" id="IPR042496">
    <property type="entry name" value="CGRF1"/>
</dbReference>
<feature type="domain" description="RING-type" evidence="5">
    <location>
        <begin position="196"/>
        <end position="232"/>
    </location>
</feature>
<dbReference type="RefSeq" id="XP_018495234.1">
    <property type="nucleotide sequence ID" value="XM_018639718.1"/>
</dbReference>
<keyword evidence="4" id="KW-1133">Transmembrane helix</keyword>
<gene>
    <name evidence="7" type="primary">LOC100899132</name>
</gene>
<evidence type="ECO:0000256" key="2">
    <source>
        <dbReference type="ARBA" id="ARBA00022833"/>
    </source>
</evidence>
<dbReference type="Gene3D" id="3.30.40.10">
    <property type="entry name" value="Zinc/RING finger domain, C3HC4 (zinc finger)"/>
    <property type="match status" value="1"/>
</dbReference>
<dbReference type="Proteomes" id="UP000694867">
    <property type="component" value="Unplaced"/>
</dbReference>
<keyword evidence="6" id="KW-1185">Reference proteome</keyword>
<dbReference type="PANTHER" id="PTHR15379:SF2">
    <property type="entry name" value="CELL GROWTH REGULATOR WITH RING FINGER DOMAIN PROTEIN 1"/>
    <property type="match status" value="1"/>
</dbReference>
<sequence>MLTWNYSLTDVVIAVLGICVVFNLLILMMRSLRRAAAGSGGSSVVFVKNPILETQVQSLSTPATVYDIKDLGDKTVELDIRSHREHCKFVAYWGVPIKDFPWSDAEPPHQHKEELLLGYVGSHRLQLNVKDCELGDQPRTHYHLVTVISAPEAESMLYSIYHLYGCSLKTSLLKQYLKSESGSMLAVRSIFNESRCVICMDAPATFTLLPCRHSCVCRSCLPHIQEQCPICRVYVQSYFVTSPIDTE</sequence>
<organism evidence="6 7">
    <name type="scientific">Galendromus occidentalis</name>
    <name type="common">western predatory mite</name>
    <dbReference type="NCBI Taxonomy" id="34638"/>
    <lineage>
        <taxon>Eukaryota</taxon>
        <taxon>Metazoa</taxon>
        <taxon>Ecdysozoa</taxon>
        <taxon>Arthropoda</taxon>
        <taxon>Chelicerata</taxon>
        <taxon>Arachnida</taxon>
        <taxon>Acari</taxon>
        <taxon>Parasitiformes</taxon>
        <taxon>Mesostigmata</taxon>
        <taxon>Gamasina</taxon>
        <taxon>Phytoseioidea</taxon>
        <taxon>Phytoseiidae</taxon>
        <taxon>Typhlodrominae</taxon>
        <taxon>Galendromus</taxon>
    </lineage>
</organism>
<dbReference type="AlphaFoldDB" id="A0AAJ7P9S8"/>